<dbReference type="InterPro" id="IPR012337">
    <property type="entry name" value="RNaseH-like_sf"/>
</dbReference>
<dbReference type="InterPro" id="IPR002156">
    <property type="entry name" value="RNaseH_domain"/>
</dbReference>
<feature type="domain" description="RNase H type-1" evidence="1">
    <location>
        <begin position="42"/>
        <end position="103"/>
    </location>
</feature>
<organism evidence="2 3">
    <name type="scientific">Hibiscus sabdariffa</name>
    <name type="common">roselle</name>
    <dbReference type="NCBI Taxonomy" id="183260"/>
    <lineage>
        <taxon>Eukaryota</taxon>
        <taxon>Viridiplantae</taxon>
        <taxon>Streptophyta</taxon>
        <taxon>Embryophyta</taxon>
        <taxon>Tracheophyta</taxon>
        <taxon>Spermatophyta</taxon>
        <taxon>Magnoliopsida</taxon>
        <taxon>eudicotyledons</taxon>
        <taxon>Gunneridae</taxon>
        <taxon>Pentapetalae</taxon>
        <taxon>rosids</taxon>
        <taxon>malvids</taxon>
        <taxon>Malvales</taxon>
        <taxon>Malvaceae</taxon>
        <taxon>Malvoideae</taxon>
        <taxon>Hibiscus</taxon>
    </lineage>
</organism>
<evidence type="ECO:0000313" key="2">
    <source>
        <dbReference type="EMBL" id="KAK9033482.1"/>
    </source>
</evidence>
<dbReference type="CDD" id="cd06222">
    <property type="entry name" value="RNase_H_like"/>
    <property type="match status" value="1"/>
</dbReference>
<name>A0ABR2T7Z0_9ROSI</name>
<gene>
    <name evidence="2" type="ORF">V6N11_018515</name>
</gene>
<dbReference type="Proteomes" id="UP001396334">
    <property type="component" value="Unassembled WGS sequence"/>
</dbReference>
<evidence type="ECO:0000313" key="3">
    <source>
        <dbReference type="Proteomes" id="UP001396334"/>
    </source>
</evidence>
<accession>A0ABR2T7Z0</accession>
<evidence type="ECO:0000259" key="1">
    <source>
        <dbReference type="Pfam" id="PF13456"/>
    </source>
</evidence>
<protein>
    <recommendedName>
        <fullName evidence="1">RNase H type-1 domain-containing protein</fullName>
    </recommendedName>
</protein>
<reference evidence="2 3" key="1">
    <citation type="journal article" date="2024" name="G3 (Bethesda)">
        <title>Genome assembly of Hibiscus sabdariffa L. provides insights into metabolisms of medicinal natural products.</title>
        <authorList>
            <person name="Kim T."/>
        </authorList>
    </citation>
    <scope>NUCLEOTIDE SEQUENCE [LARGE SCALE GENOMIC DNA]</scope>
    <source>
        <strain evidence="2">TK-2024</strain>
        <tissue evidence="2">Old leaves</tissue>
    </source>
</reference>
<comment type="caution">
    <text evidence="2">The sequence shown here is derived from an EMBL/GenBank/DDBJ whole genome shotgun (WGS) entry which is preliminary data.</text>
</comment>
<dbReference type="Pfam" id="PF13456">
    <property type="entry name" value="RVT_3"/>
    <property type="match status" value="1"/>
</dbReference>
<dbReference type="Gene3D" id="3.30.420.10">
    <property type="entry name" value="Ribonuclease H-like superfamily/Ribonuclease H"/>
    <property type="match status" value="1"/>
</dbReference>
<sequence length="138" mass="15607">MTGLKSFLKEMHTILCPSWKGKNWTVRSLQPICSARSKRLLITQVEIESDNKEVIRIVNGQPPLPMDDAIILLIREMKCRGWTTIFQHIEREANGVADRLAKMMRGETLGGQIFLQPPAVVTELMELEARASVDLLGH</sequence>
<dbReference type="InterPro" id="IPR036397">
    <property type="entry name" value="RNaseH_sf"/>
</dbReference>
<dbReference type="PANTHER" id="PTHR47723:SF19">
    <property type="entry name" value="POLYNUCLEOTIDYL TRANSFERASE, RIBONUCLEASE H-LIKE SUPERFAMILY PROTEIN"/>
    <property type="match status" value="1"/>
</dbReference>
<dbReference type="EMBL" id="JBBPBN010000008">
    <property type="protein sequence ID" value="KAK9033482.1"/>
    <property type="molecule type" value="Genomic_DNA"/>
</dbReference>
<dbReference type="InterPro" id="IPR044730">
    <property type="entry name" value="RNase_H-like_dom_plant"/>
</dbReference>
<keyword evidence="3" id="KW-1185">Reference proteome</keyword>
<dbReference type="InterPro" id="IPR053151">
    <property type="entry name" value="RNase_H-like"/>
</dbReference>
<dbReference type="SUPFAM" id="SSF53098">
    <property type="entry name" value="Ribonuclease H-like"/>
    <property type="match status" value="1"/>
</dbReference>
<proteinExistence type="predicted"/>
<dbReference type="PANTHER" id="PTHR47723">
    <property type="entry name" value="OS05G0353850 PROTEIN"/>
    <property type="match status" value="1"/>
</dbReference>